<dbReference type="STRING" id="1802128.A3H64_01680"/>
<dbReference type="Pfam" id="PF11104">
    <property type="entry name" value="PilM_2"/>
    <property type="match status" value="1"/>
</dbReference>
<dbReference type="InterPro" id="IPR043129">
    <property type="entry name" value="ATPase_NBD"/>
</dbReference>
<dbReference type="PIRSF" id="PIRSF019169">
    <property type="entry name" value="PilM"/>
    <property type="match status" value="1"/>
</dbReference>
<dbReference type="SMART" id="SM00842">
    <property type="entry name" value="FtsA"/>
    <property type="match status" value="1"/>
</dbReference>
<dbReference type="NCBIfam" id="TIGR01175">
    <property type="entry name" value="pilM"/>
    <property type="match status" value="1"/>
</dbReference>
<gene>
    <name evidence="2" type="ORF">A3H64_01680</name>
</gene>
<name>A0A1G2H315_9BACT</name>
<reference evidence="2 3" key="1">
    <citation type="journal article" date="2016" name="Nat. Commun.">
        <title>Thousands of microbial genomes shed light on interconnected biogeochemical processes in an aquifer system.</title>
        <authorList>
            <person name="Anantharaman K."/>
            <person name="Brown C.T."/>
            <person name="Hug L.A."/>
            <person name="Sharon I."/>
            <person name="Castelle C.J."/>
            <person name="Probst A.J."/>
            <person name="Thomas B.C."/>
            <person name="Singh A."/>
            <person name="Wilkins M.J."/>
            <person name="Karaoz U."/>
            <person name="Brodie E.L."/>
            <person name="Williams K.H."/>
            <person name="Hubbard S.S."/>
            <person name="Banfield J.F."/>
        </authorList>
    </citation>
    <scope>NUCLEOTIDE SEQUENCE [LARGE SCALE GENOMIC DNA]</scope>
</reference>
<comment type="caution">
    <text evidence="2">The sequence shown here is derived from an EMBL/GenBank/DDBJ whole genome shotgun (WGS) entry which is preliminary data.</text>
</comment>
<dbReference type="InterPro" id="IPR050696">
    <property type="entry name" value="FtsA/MreB"/>
</dbReference>
<protein>
    <recommendedName>
        <fullName evidence="1">SHS2 domain-containing protein</fullName>
    </recommendedName>
</protein>
<sequence length="370" mass="40680">MDIPFFKTFQSSRFSFLGKEKSVLGIDMGSASVKLVQVRLAMERATLETYGELSTGPYAGKNIGQGVRLSNEKATEVLTDLVRETGATAKDAVVAMPLRHSFVTTVEIPRNANEDIKSIMQYEARRYIPIPLTEVVMDWWEVPDFGFDDEGTVASPAKTSTQVILVAVPKDILEKYKRIVTDASLHVAAFEIEVFSSMRSVLGRERAGVLLIDFGATSTKIALLDRGIVRANHGIEKGLQDITIVLSESLGIGFERAEILKREVGMSSRAEHQEIMKVINPQIDFLLVEIERFVVGYTRKHKGTVSKIVITGGGAVMRGLSDHMVKKFGVEVLVGNPFGRLEYPAFFQPVLKETGPSFSVAVGLALRGLT</sequence>
<dbReference type="AlphaFoldDB" id="A0A1G2H315"/>
<dbReference type="PANTHER" id="PTHR32432">
    <property type="entry name" value="CELL DIVISION PROTEIN FTSA-RELATED"/>
    <property type="match status" value="1"/>
</dbReference>
<dbReference type="Gene3D" id="3.30.420.40">
    <property type="match status" value="2"/>
</dbReference>
<dbReference type="PANTHER" id="PTHR32432:SF3">
    <property type="entry name" value="ETHANOLAMINE UTILIZATION PROTEIN EUTJ"/>
    <property type="match status" value="1"/>
</dbReference>
<dbReference type="GO" id="GO:0051301">
    <property type="term" value="P:cell division"/>
    <property type="evidence" value="ECO:0007669"/>
    <property type="project" value="InterPro"/>
</dbReference>
<evidence type="ECO:0000259" key="1">
    <source>
        <dbReference type="SMART" id="SM00842"/>
    </source>
</evidence>
<dbReference type="InterPro" id="IPR003494">
    <property type="entry name" value="SHS2_FtsA"/>
</dbReference>
<feature type="domain" description="SHS2" evidence="1">
    <location>
        <begin position="23"/>
        <end position="201"/>
    </location>
</feature>
<evidence type="ECO:0000313" key="2">
    <source>
        <dbReference type="EMBL" id="OGZ56739.1"/>
    </source>
</evidence>
<dbReference type="CDD" id="cd24049">
    <property type="entry name" value="ASKHA_NBD_PilM"/>
    <property type="match status" value="1"/>
</dbReference>
<evidence type="ECO:0000313" key="3">
    <source>
        <dbReference type="Proteomes" id="UP000178186"/>
    </source>
</evidence>
<dbReference type="EMBL" id="MHNY01000004">
    <property type="protein sequence ID" value="OGZ56739.1"/>
    <property type="molecule type" value="Genomic_DNA"/>
</dbReference>
<dbReference type="InterPro" id="IPR005883">
    <property type="entry name" value="PilM"/>
</dbReference>
<dbReference type="SUPFAM" id="SSF53067">
    <property type="entry name" value="Actin-like ATPase domain"/>
    <property type="match status" value="2"/>
</dbReference>
<proteinExistence type="predicted"/>
<dbReference type="Proteomes" id="UP000178186">
    <property type="component" value="Unassembled WGS sequence"/>
</dbReference>
<dbReference type="Gene3D" id="3.30.1490.300">
    <property type="match status" value="1"/>
</dbReference>
<organism evidence="2 3">
    <name type="scientific">Candidatus Ryanbacteria bacterium RIFCSPLOWO2_02_FULL_45_11c</name>
    <dbReference type="NCBI Taxonomy" id="1802128"/>
    <lineage>
        <taxon>Bacteria</taxon>
        <taxon>Candidatus Ryaniibacteriota</taxon>
    </lineage>
</organism>
<accession>A0A1G2H315</accession>